<keyword evidence="2" id="KW-1133">Transmembrane helix</keyword>
<organism evidence="3 4">
    <name type="scientific">Xylaria bambusicola</name>
    <dbReference type="NCBI Taxonomy" id="326684"/>
    <lineage>
        <taxon>Eukaryota</taxon>
        <taxon>Fungi</taxon>
        <taxon>Dikarya</taxon>
        <taxon>Ascomycota</taxon>
        <taxon>Pezizomycotina</taxon>
        <taxon>Sordariomycetes</taxon>
        <taxon>Xylariomycetidae</taxon>
        <taxon>Xylariales</taxon>
        <taxon>Xylariaceae</taxon>
        <taxon>Xylaria</taxon>
    </lineage>
</organism>
<feature type="region of interest" description="Disordered" evidence="1">
    <location>
        <begin position="124"/>
        <end position="156"/>
    </location>
</feature>
<keyword evidence="4" id="KW-1185">Reference proteome</keyword>
<gene>
    <name evidence="3" type="ORF">RRF57_004503</name>
</gene>
<keyword evidence="2" id="KW-0812">Transmembrane</keyword>
<proteinExistence type="predicted"/>
<dbReference type="EMBL" id="JAWHQM010000009">
    <property type="protein sequence ID" value="KAK5628788.1"/>
    <property type="molecule type" value="Genomic_DNA"/>
</dbReference>
<comment type="caution">
    <text evidence="3">The sequence shown here is derived from an EMBL/GenBank/DDBJ whole genome shotgun (WGS) entry which is preliminary data.</text>
</comment>
<feature type="compositionally biased region" description="Basic and acidic residues" evidence="1">
    <location>
        <begin position="125"/>
        <end position="134"/>
    </location>
</feature>
<keyword evidence="2" id="KW-0472">Membrane</keyword>
<name>A0AAN7UJB3_9PEZI</name>
<reference evidence="3 4" key="1">
    <citation type="submission" date="2023-10" db="EMBL/GenBank/DDBJ databases">
        <title>Draft genome sequence of Xylaria bambusicola isolate GMP-LS, the root and basal stem rot pathogen of sugarcane in Indonesia.</title>
        <authorList>
            <person name="Selvaraj P."/>
            <person name="Muralishankar V."/>
            <person name="Muruganantham S."/>
            <person name="Sp S."/>
            <person name="Haryani S."/>
            <person name="Lau K.J.X."/>
            <person name="Naqvi N.I."/>
        </authorList>
    </citation>
    <scope>NUCLEOTIDE SEQUENCE [LARGE SCALE GENOMIC DNA]</scope>
    <source>
        <strain evidence="3">GMP-LS</strain>
    </source>
</reference>
<accession>A0AAN7UJB3</accession>
<feature type="transmembrane region" description="Helical" evidence="2">
    <location>
        <begin position="160"/>
        <end position="181"/>
    </location>
</feature>
<dbReference type="AlphaFoldDB" id="A0AAN7UJB3"/>
<sequence>MKVAYLLMLGDAWRTAMASFYTGFGGLRQHADLLLEWEPAEAADYPLALHVRVFNATSDHIVNTFETDIATGLTEDSFIWNDLPSPLPFLSSATYQLQVVRQLPAGGTMSGSVITLSTPFSILPESKDGNDDNNRVWPTTTNAPEPANSHTSHRPDSNTAIAAGLVVPFVVGISVFVFICMQRRRKKTLEERRKERQTLVID</sequence>
<evidence type="ECO:0000256" key="2">
    <source>
        <dbReference type="SAM" id="Phobius"/>
    </source>
</evidence>
<evidence type="ECO:0000313" key="4">
    <source>
        <dbReference type="Proteomes" id="UP001305414"/>
    </source>
</evidence>
<evidence type="ECO:0000313" key="3">
    <source>
        <dbReference type="EMBL" id="KAK5628788.1"/>
    </source>
</evidence>
<protein>
    <submittedName>
        <fullName evidence="3">Uncharacterized protein</fullName>
    </submittedName>
</protein>
<dbReference type="Proteomes" id="UP001305414">
    <property type="component" value="Unassembled WGS sequence"/>
</dbReference>
<evidence type="ECO:0000256" key="1">
    <source>
        <dbReference type="SAM" id="MobiDB-lite"/>
    </source>
</evidence>